<dbReference type="OrthoDB" id="706848at2759"/>
<proteinExistence type="predicted"/>
<feature type="compositionally biased region" description="Acidic residues" evidence="1">
    <location>
        <begin position="112"/>
        <end position="150"/>
    </location>
</feature>
<evidence type="ECO:0000313" key="3">
    <source>
        <dbReference type="Proteomes" id="UP000275267"/>
    </source>
</evidence>
<evidence type="ECO:0000313" key="2">
    <source>
        <dbReference type="EMBL" id="RLN42298.1"/>
    </source>
</evidence>
<dbReference type="GO" id="GO:0032196">
    <property type="term" value="P:transposition"/>
    <property type="evidence" value="ECO:0007669"/>
    <property type="project" value="InterPro"/>
</dbReference>
<accession>A0A3L6TSY1</accession>
<dbReference type="AlphaFoldDB" id="A0A3L6TSY1"/>
<dbReference type="InterPro" id="IPR039266">
    <property type="entry name" value="EN-1/SPM"/>
</dbReference>
<feature type="compositionally biased region" description="Basic and acidic residues" evidence="1">
    <location>
        <begin position="101"/>
        <end position="111"/>
    </location>
</feature>
<reference evidence="3" key="1">
    <citation type="journal article" date="2019" name="Nat. Commun.">
        <title>The genome of broomcorn millet.</title>
        <authorList>
            <person name="Zou C."/>
            <person name="Miki D."/>
            <person name="Li D."/>
            <person name="Tang Q."/>
            <person name="Xiao L."/>
            <person name="Rajput S."/>
            <person name="Deng P."/>
            <person name="Jia W."/>
            <person name="Huang R."/>
            <person name="Zhang M."/>
            <person name="Sun Y."/>
            <person name="Hu J."/>
            <person name="Fu X."/>
            <person name="Schnable P.S."/>
            <person name="Li F."/>
            <person name="Zhang H."/>
            <person name="Feng B."/>
            <person name="Zhu X."/>
            <person name="Liu R."/>
            <person name="Schnable J.C."/>
            <person name="Zhu J.-K."/>
            <person name="Zhang H."/>
        </authorList>
    </citation>
    <scope>NUCLEOTIDE SEQUENCE [LARGE SCALE GENOMIC DNA]</scope>
</reference>
<organism evidence="2 3">
    <name type="scientific">Panicum miliaceum</name>
    <name type="common">Proso millet</name>
    <name type="synonym">Broomcorn millet</name>
    <dbReference type="NCBI Taxonomy" id="4540"/>
    <lineage>
        <taxon>Eukaryota</taxon>
        <taxon>Viridiplantae</taxon>
        <taxon>Streptophyta</taxon>
        <taxon>Embryophyta</taxon>
        <taxon>Tracheophyta</taxon>
        <taxon>Spermatophyta</taxon>
        <taxon>Magnoliopsida</taxon>
        <taxon>Liliopsida</taxon>
        <taxon>Poales</taxon>
        <taxon>Poaceae</taxon>
        <taxon>PACMAD clade</taxon>
        <taxon>Panicoideae</taxon>
        <taxon>Panicodae</taxon>
        <taxon>Paniceae</taxon>
        <taxon>Panicinae</taxon>
        <taxon>Panicum</taxon>
        <taxon>Panicum sect. Panicum</taxon>
    </lineage>
</organism>
<evidence type="ECO:0000256" key="1">
    <source>
        <dbReference type="SAM" id="MobiDB-lite"/>
    </source>
</evidence>
<name>A0A3L6TSY1_PANMI</name>
<keyword evidence="3" id="KW-1185">Reference proteome</keyword>
<dbReference type="Proteomes" id="UP000275267">
    <property type="component" value="Unassembled WGS sequence"/>
</dbReference>
<dbReference type="PANTHER" id="PTHR33157:SF10">
    <property type="entry name" value="TRANSPOSASE MUDR PLANT DOMAIN-CONTAINING PROTEIN"/>
    <property type="match status" value="1"/>
</dbReference>
<gene>
    <name evidence="2" type="ORF">C2845_PM01G46720</name>
</gene>
<dbReference type="EMBL" id="PQIB02000001">
    <property type="protein sequence ID" value="RLN42298.1"/>
    <property type="molecule type" value="Genomic_DNA"/>
</dbReference>
<feature type="region of interest" description="Disordered" evidence="1">
    <location>
        <begin position="85"/>
        <end position="184"/>
    </location>
</feature>
<dbReference type="STRING" id="4540.A0A3L6TSY1"/>
<sequence>MKHGRVPIGDGAVYKEAVLVHGKSVSFKPINPDDYERVLKENEQLKQTNVILLEENSVNRDLIMTMYADFGKEPPAQLLRRLENIDARRQQTDGSPGRGSHSVDDRRRGEDTNESDDDDDSDYEGGDDDSDHEDSDNDSDHEGGDDDDVSFEGNGDSDPYLEGGADDEEAIEDEADGEEAVEGN</sequence>
<feature type="compositionally biased region" description="Acidic residues" evidence="1">
    <location>
        <begin position="164"/>
        <end position="184"/>
    </location>
</feature>
<comment type="caution">
    <text evidence="2">The sequence shown here is derived from an EMBL/GenBank/DDBJ whole genome shotgun (WGS) entry which is preliminary data.</text>
</comment>
<protein>
    <submittedName>
        <fullName evidence="2">Uncharacterized protein</fullName>
    </submittedName>
</protein>
<dbReference type="PANTHER" id="PTHR33157">
    <property type="entry name" value="AUTONOMOUS TRANSPOSABLE ELEMENT EN-1 MOSAIC PROTEIN-RELATED"/>
    <property type="match status" value="1"/>
</dbReference>